<comment type="caution">
    <text evidence="1">The sequence shown here is derived from an EMBL/GenBank/DDBJ whole genome shotgun (WGS) entry which is preliminary data.</text>
</comment>
<name>A0AAV7AI78_ENGPU</name>
<keyword evidence="2" id="KW-1185">Reference proteome</keyword>
<protein>
    <recommendedName>
        <fullName evidence="3">Aftiphilin clathrin-binding box domain-containing protein</fullName>
    </recommendedName>
</protein>
<reference evidence="1" key="1">
    <citation type="thesis" date="2020" institute="ProQuest LLC" country="789 East Eisenhower Parkway, Ann Arbor, MI, USA">
        <title>Comparative Genomics and Chromosome Evolution.</title>
        <authorList>
            <person name="Mudd A.B."/>
        </authorList>
    </citation>
    <scope>NUCLEOTIDE SEQUENCE</scope>
    <source>
        <strain evidence="1">237g6f4</strain>
        <tissue evidence="1">Blood</tissue>
    </source>
</reference>
<dbReference type="EMBL" id="WNYA01000007">
    <property type="protein sequence ID" value="KAG8561242.1"/>
    <property type="molecule type" value="Genomic_DNA"/>
</dbReference>
<sequence>MKDGSGVINECGTDEDTLLPVQFTTGSENRPGGAIALHKDCDVDKSSPEVTSTWGDFESFTEFTPQPEQLLHENEALDENVVLPTIPDGGDYTDQTEGEAQWDAFNLGNENRQECERIFRLSFPAIAVGGTQEEVKSLEALLTSSDEENISHLIKTRLWLECDSTWQNSDGTKSGSEWQNSKGCTDLMMLLGLPDKNSSDDGGKTNDALIGKEHFTVNKSTPPAGNKCLIQTKLDVGSGCKSGHIFSYQLVLKKSQTDVSLPFLTFSGKKSFFSANQLRFNF</sequence>
<accession>A0AAV7AI78</accession>
<evidence type="ECO:0008006" key="3">
    <source>
        <dbReference type="Google" id="ProtNLM"/>
    </source>
</evidence>
<dbReference type="Proteomes" id="UP000824782">
    <property type="component" value="Unassembled WGS sequence"/>
</dbReference>
<evidence type="ECO:0000313" key="1">
    <source>
        <dbReference type="EMBL" id="KAG8561241.1"/>
    </source>
</evidence>
<evidence type="ECO:0000313" key="2">
    <source>
        <dbReference type="Proteomes" id="UP000824782"/>
    </source>
</evidence>
<proteinExistence type="predicted"/>
<gene>
    <name evidence="1" type="ORF">GDO81_015300</name>
</gene>
<organism evidence="1 2">
    <name type="scientific">Engystomops pustulosus</name>
    <name type="common">Tungara frog</name>
    <name type="synonym">Physalaemus pustulosus</name>
    <dbReference type="NCBI Taxonomy" id="76066"/>
    <lineage>
        <taxon>Eukaryota</taxon>
        <taxon>Metazoa</taxon>
        <taxon>Chordata</taxon>
        <taxon>Craniata</taxon>
        <taxon>Vertebrata</taxon>
        <taxon>Euteleostomi</taxon>
        <taxon>Amphibia</taxon>
        <taxon>Batrachia</taxon>
        <taxon>Anura</taxon>
        <taxon>Neobatrachia</taxon>
        <taxon>Hyloidea</taxon>
        <taxon>Leptodactylidae</taxon>
        <taxon>Leiuperinae</taxon>
        <taxon>Engystomops</taxon>
    </lineage>
</organism>
<dbReference type="EMBL" id="WNYA01000007">
    <property type="protein sequence ID" value="KAG8561241.1"/>
    <property type="molecule type" value="Genomic_DNA"/>
</dbReference>
<dbReference type="AlphaFoldDB" id="A0AAV7AI78"/>